<organism evidence="2 3">
    <name type="scientific">Kurthia populi</name>
    <dbReference type="NCBI Taxonomy" id="1562132"/>
    <lineage>
        <taxon>Bacteria</taxon>
        <taxon>Bacillati</taxon>
        <taxon>Bacillota</taxon>
        <taxon>Bacilli</taxon>
        <taxon>Bacillales</taxon>
        <taxon>Caryophanaceae</taxon>
        <taxon>Kurthia</taxon>
    </lineage>
</organism>
<feature type="transmembrane region" description="Helical" evidence="1">
    <location>
        <begin position="9"/>
        <end position="30"/>
    </location>
</feature>
<comment type="caution">
    <text evidence="2">The sequence shown here is derived from an EMBL/GenBank/DDBJ whole genome shotgun (WGS) entry which is preliminary data.</text>
</comment>
<dbReference type="Proteomes" id="UP001597568">
    <property type="component" value="Unassembled WGS sequence"/>
</dbReference>
<evidence type="ECO:0000313" key="2">
    <source>
        <dbReference type="EMBL" id="MFD2870794.1"/>
    </source>
</evidence>
<keyword evidence="1" id="KW-0472">Membrane</keyword>
<protein>
    <submittedName>
        <fullName evidence="2">Stressosome-associated protein Prli42</fullName>
    </submittedName>
</protein>
<accession>A0ABW5Y609</accession>
<keyword evidence="3" id="KW-1185">Reference proteome</keyword>
<dbReference type="RefSeq" id="WP_158620982.1">
    <property type="nucleotide sequence ID" value="NZ_JBHUOR010000143.1"/>
</dbReference>
<name>A0ABW5Y609_9BACL</name>
<evidence type="ECO:0000256" key="1">
    <source>
        <dbReference type="SAM" id="Phobius"/>
    </source>
</evidence>
<dbReference type="InterPro" id="IPR049722">
    <property type="entry name" value="Prli42-like"/>
</dbReference>
<sequence length="31" mass="3398">MSNKKFQKAVIILMAVIMVVSTVAFGLTMLL</sequence>
<reference evidence="3" key="1">
    <citation type="journal article" date="2019" name="Int. J. Syst. Evol. Microbiol.">
        <title>The Global Catalogue of Microorganisms (GCM) 10K type strain sequencing project: providing services to taxonomists for standard genome sequencing and annotation.</title>
        <authorList>
            <consortium name="The Broad Institute Genomics Platform"/>
            <consortium name="The Broad Institute Genome Sequencing Center for Infectious Disease"/>
            <person name="Wu L."/>
            <person name="Ma J."/>
        </authorList>
    </citation>
    <scope>NUCLEOTIDE SEQUENCE [LARGE SCALE GENOMIC DNA]</scope>
    <source>
        <strain evidence="3">KCTC 33522</strain>
    </source>
</reference>
<dbReference type="EMBL" id="JBHUOR010000143">
    <property type="protein sequence ID" value="MFD2870794.1"/>
    <property type="molecule type" value="Genomic_DNA"/>
</dbReference>
<gene>
    <name evidence="2" type="primary">prli42</name>
    <name evidence="2" type="ORF">ACFSY7_20040</name>
</gene>
<keyword evidence="1" id="KW-0812">Transmembrane</keyword>
<dbReference type="NCBIfam" id="NF033880">
    <property type="entry name" value="Prli42"/>
    <property type="match status" value="1"/>
</dbReference>
<proteinExistence type="predicted"/>
<evidence type="ECO:0000313" key="3">
    <source>
        <dbReference type="Proteomes" id="UP001597568"/>
    </source>
</evidence>
<keyword evidence="1" id="KW-1133">Transmembrane helix</keyword>